<keyword evidence="4" id="KW-1015">Disulfide bond</keyword>
<dbReference type="InterPro" id="IPR018114">
    <property type="entry name" value="TRYPSIN_HIS"/>
</dbReference>
<dbReference type="Pfam" id="PF00089">
    <property type="entry name" value="Trypsin"/>
    <property type="match status" value="2"/>
</dbReference>
<evidence type="ECO:0000256" key="2">
    <source>
        <dbReference type="ARBA" id="ARBA00022801"/>
    </source>
</evidence>
<keyword evidence="3 5" id="KW-0720">Serine protease</keyword>
<keyword evidence="9" id="KW-1185">Reference proteome</keyword>
<evidence type="ECO:0000313" key="9">
    <source>
        <dbReference type="Proteomes" id="UP000335636"/>
    </source>
</evidence>
<dbReference type="InterPro" id="IPR050127">
    <property type="entry name" value="Serine_Proteases_S1"/>
</dbReference>
<feature type="region of interest" description="Disordered" evidence="6">
    <location>
        <begin position="1"/>
        <end position="20"/>
    </location>
</feature>
<dbReference type="InterPro" id="IPR001254">
    <property type="entry name" value="Trypsin_dom"/>
</dbReference>
<sequence length="333" mass="35770">PSKQPTRLSRTSPPSCGQRLRKSLSPLSRVVGGLVALPGAHPYIAALYWGDSFCAGSLIAPCWVLTAAHCLQNRRVPAPQRPSGNPSPLLYPDPSFCATPEPVPYFLRSSGAPLKGAEIEEKVPEQDAPPARLPAPEDLTVVLGQELHNQTCKQCQTLGVRSYRLHEAFSSNTYQHDLALLRLQESADGSCARLSPYVQPVCLPSGTAQTSEPEDMLCQVAGWGHQYEGAEDYSTFLQEAQVPFISQEHCSASEVHGDAILPGMLCAGFLEGGTDACQGDSGGPLVCEDQAAENRLTLRGVISWGSGCGDRNKPGVYTDVASYVDWIQEHIVS</sequence>
<dbReference type="CDD" id="cd00190">
    <property type="entry name" value="Tryp_SPc"/>
    <property type="match status" value="1"/>
</dbReference>
<evidence type="ECO:0000256" key="4">
    <source>
        <dbReference type="ARBA" id="ARBA00023157"/>
    </source>
</evidence>
<organism evidence="8 9">
    <name type="scientific">Marmota monax</name>
    <name type="common">Woodchuck</name>
    <dbReference type="NCBI Taxonomy" id="9995"/>
    <lineage>
        <taxon>Eukaryota</taxon>
        <taxon>Metazoa</taxon>
        <taxon>Chordata</taxon>
        <taxon>Craniata</taxon>
        <taxon>Vertebrata</taxon>
        <taxon>Euteleostomi</taxon>
        <taxon>Mammalia</taxon>
        <taxon>Eutheria</taxon>
        <taxon>Euarchontoglires</taxon>
        <taxon>Glires</taxon>
        <taxon>Rodentia</taxon>
        <taxon>Sciuromorpha</taxon>
        <taxon>Sciuridae</taxon>
        <taxon>Xerinae</taxon>
        <taxon>Marmotini</taxon>
        <taxon>Marmota</taxon>
    </lineage>
</organism>
<protein>
    <recommendedName>
        <fullName evidence="7">Peptidase S1 domain-containing protein</fullName>
    </recommendedName>
</protein>
<dbReference type="Gene3D" id="2.40.10.10">
    <property type="entry name" value="Trypsin-like serine proteases"/>
    <property type="match status" value="3"/>
</dbReference>
<reference evidence="8" key="1">
    <citation type="submission" date="2019-04" db="EMBL/GenBank/DDBJ databases">
        <authorList>
            <person name="Alioto T."/>
            <person name="Alioto T."/>
        </authorList>
    </citation>
    <scope>NUCLEOTIDE SEQUENCE [LARGE SCALE GENOMIC DNA]</scope>
</reference>
<evidence type="ECO:0000256" key="3">
    <source>
        <dbReference type="ARBA" id="ARBA00022825"/>
    </source>
</evidence>
<dbReference type="InterPro" id="IPR043504">
    <property type="entry name" value="Peptidase_S1_PA_chymotrypsin"/>
</dbReference>
<dbReference type="InterPro" id="IPR001314">
    <property type="entry name" value="Peptidase_S1A"/>
</dbReference>
<feature type="compositionally biased region" description="Polar residues" evidence="6">
    <location>
        <begin position="1"/>
        <end position="15"/>
    </location>
</feature>
<dbReference type="PANTHER" id="PTHR24264">
    <property type="entry name" value="TRYPSIN-RELATED"/>
    <property type="match status" value="1"/>
</dbReference>
<evidence type="ECO:0000259" key="7">
    <source>
        <dbReference type="PROSITE" id="PS50240"/>
    </source>
</evidence>
<keyword evidence="2 5" id="KW-0378">Hydrolase</keyword>
<dbReference type="PROSITE" id="PS50240">
    <property type="entry name" value="TRYPSIN_DOM"/>
    <property type="match status" value="1"/>
</dbReference>
<dbReference type="PROSITE" id="PS00135">
    <property type="entry name" value="TRYPSIN_SER"/>
    <property type="match status" value="1"/>
</dbReference>
<dbReference type="GO" id="GO:0005615">
    <property type="term" value="C:extracellular space"/>
    <property type="evidence" value="ECO:0007669"/>
    <property type="project" value="TreeGrafter"/>
</dbReference>
<evidence type="ECO:0000256" key="6">
    <source>
        <dbReference type="SAM" id="MobiDB-lite"/>
    </source>
</evidence>
<dbReference type="Proteomes" id="UP000335636">
    <property type="component" value="Unassembled WGS sequence"/>
</dbReference>
<dbReference type="GO" id="GO:0031638">
    <property type="term" value="P:zymogen activation"/>
    <property type="evidence" value="ECO:0007669"/>
    <property type="project" value="TreeGrafter"/>
</dbReference>
<dbReference type="GO" id="GO:0007596">
    <property type="term" value="P:blood coagulation"/>
    <property type="evidence" value="ECO:0007669"/>
    <property type="project" value="TreeGrafter"/>
</dbReference>
<keyword evidence="1 5" id="KW-0645">Protease</keyword>
<dbReference type="SMART" id="SM00020">
    <property type="entry name" value="Tryp_SPc"/>
    <property type="match status" value="1"/>
</dbReference>
<dbReference type="FunFam" id="2.40.10.10:FF:000098">
    <property type="entry name" value="Coagulation factor XII"/>
    <property type="match status" value="1"/>
</dbReference>
<dbReference type="AlphaFoldDB" id="A0A5E4DHM5"/>
<dbReference type="EMBL" id="CABDUW010015841">
    <property type="protein sequence ID" value="VTJ92260.1"/>
    <property type="molecule type" value="Genomic_DNA"/>
</dbReference>
<dbReference type="GO" id="GO:0005791">
    <property type="term" value="C:rough endoplasmic reticulum"/>
    <property type="evidence" value="ECO:0007669"/>
    <property type="project" value="TreeGrafter"/>
</dbReference>
<feature type="domain" description="Peptidase S1" evidence="7">
    <location>
        <begin position="30"/>
        <end position="332"/>
    </location>
</feature>
<dbReference type="InterPro" id="IPR033116">
    <property type="entry name" value="TRYPSIN_SER"/>
</dbReference>
<dbReference type="PRINTS" id="PR00722">
    <property type="entry name" value="CHYMOTRYPSIN"/>
</dbReference>
<evidence type="ECO:0000256" key="1">
    <source>
        <dbReference type="ARBA" id="ARBA00022670"/>
    </source>
</evidence>
<evidence type="ECO:0000313" key="8">
    <source>
        <dbReference type="EMBL" id="VTJ92260.1"/>
    </source>
</evidence>
<evidence type="ECO:0000256" key="5">
    <source>
        <dbReference type="RuleBase" id="RU363034"/>
    </source>
</evidence>
<dbReference type="GO" id="GO:0004252">
    <property type="term" value="F:serine-type endopeptidase activity"/>
    <property type="evidence" value="ECO:0007669"/>
    <property type="project" value="InterPro"/>
</dbReference>
<dbReference type="PANTHER" id="PTHR24264:SF46">
    <property type="entry name" value="COAGULATION FACTOR XII"/>
    <property type="match status" value="1"/>
</dbReference>
<dbReference type="PROSITE" id="PS00134">
    <property type="entry name" value="TRYPSIN_HIS"/>
    <property type="match status" value="1"/>
</dbReference>
<name>A0A5E4DHM5_MARMO</name>
<proteinExistence type="predicted"/>
<dbReference type="InterPro" id="IPR009003">
    <property type="entry name" value="Peptidase_S1_PA"/>
</dbReference>
<gene>
    <name evidence="8" type="ORF">MONAX_5E004124</name>
</gene>
<feature type="non-terminal residue" evidence="8">
    <location>
        <position position="1"/>
    </location>
</feature>
<comment type="caution">
    <text evidence="8">The sequence shown here is derived from an EMBL/GenBank/DDBJ whole genome shotgun (WGS) entry which is preliminary data.</text>
</comment>
<dbReference type="SUPFAM" id="SSF50494">
    <property type="entry name" value="Trypsin-like serine proteases"/>
    <property type="match status" value="1"/>
</dbReference>
<accession>A0A5E4DHM5</accession>